<proteinExistence type="predicted"/>
<feature type="transmembrane region" description="Helical" evidence="1">
    <location>
        <begin position="99"/>
        <end position="120"/>
    </location>
</feature>
<accession>A0A7V8GLG4</accession>
<keyword evidence="1" id="KW-1133">Transmembrane helix</keyword>
<dbReference type="EMBL" id="MWIP01000011">
    <property type="protein sequence ID" value="KAF1685710.1"/>
    <property type="molecule type" value="Genomic_DNA"/>
</dbReference>
<keyword evidence="1" id="KW-0472">Membrane</keyword>
<dbReference type="AlphaFoldDB" id="A0A7V8GLG4"/>
<sequence>MTVPPPLPRAGFVTVMAKISLLLGALGVAGSAAQALLALLMPDAAVATLAQRPEVPAGVVWVLEWRLALSLLCLLLSALFLAASWGLLRRREWARWTFIAFLVGGAVLNFAGLAAIGHVFDTLQAMFPADMIDTPEGREFLAQMQASRYLSYVTGLVGAVAFAVLHGWIAWKLCTAPARDEFRRPAA</sequence>
<organism evidence="2 3">
    <name type="scientific">Pseudoxanthomonas broegbernensis</name>
    <dbReference type="NCBI Taxonomy" id="83619"/>
    <lineage>
        <taxon>Bacteria</taxon>
        <taxon>Pseudomonadati</taxon>
        <taxon>Pseudomonadota</taxon>
        <taxon>Gammaproteobacteria</taxon>
        <taxon>Lysobacterales</taxon>
        <taxon>Lysobacteraceae</taxon>
        <taxon>Pseudoxanthomonas</taxon>
    </lineage>
</organism>
<dbReference type="RefSeq" id="WP_162311538.1">
    <property type="nucleotide sequence ID" value="NZ_JACHGU010000007.1"/>
</dbReference>
<evidence type="ECO:0000313" key="3">
    <source>
        <dbReference type="Proteomes" id="UP000462066"/>
    </source>
</evidence>
<feature type="transmembrane region" description="Helical" evidence="1">
    <location>
        <begin position="66"/>
        <end position="87"/>
    </location>
</feature>
<name>A0A7V8GLG4_9GAMM</name>
<evidence type="ECO:0000256" key="1">
    <source>
        <dbReference type="SAM" id="Phobius"/>
    </source>
</evidence>
<protein>
    <submittedName>
        <fullName evidence="2">Uncharacterized protein</fullName>
    </submittedName>
</protein>
<evidence type="ECO:0000313" key="2">
    <source>
        <dbReference type="EMBL" id="KAF1685710.1"/>
    </source>
</evidence>
<gene>
    <name evidence="2" type="ORF">B1992_10955</name>
</gene>
<dbReference type="Proteomes" id="UP000462066">
    <property type="component" value="Unassembled WGS sequence"/>
</dbReference>
<keyword evidence="3" id="KW-1185">Reference proteome</keyword>
<feature type="transmembrane region" description="Helical" evidence="1">
    <location>
        <begin position="149"/>
        <end position="171"/>
    </location>
</feature>
<keyword evidence="1" id="KW-0812">Transmembrane</keyword>
<comment type="caution">
    <text evidence="2">The sequence shown here is derived from an EMBL/GenBank/DDBJ whole genome shotgun (WGS) entry which is preliminary data.</text>
</comment>
<reference evidence="2 3" key="1">
    <citation type="submission" date="2017-10" db="EMBL/GenBank/DDBJ databases">
        <title>Whole genome sequencing of Pseudoxanthomonas broegbernensis DSM 12573(T).</title>
        <authorList>
            <person name="Kumar S."/>
            <person name="Bansal K."/>
            <person name="Kaur A."/>
            <person name="Patil P."/>
            <person name="Sharma S."/>
            <person name="Patil P.B."/>
        </authorList>
    </citation>
    <scope>NUCLEOTIDE SEQUENCE [LARGE SCALE GENOMIC DNA]</scope>
    <source>
        <strain evidence="2 3">DSM 12573</strain>
    </source>
</reference>